<comment type="caution">
    <text evidence="1">The sequence shown here is derived from an EMBL/GenBank/DDBJ whole genome shotgun (WGS) entry which is preliminary data.</text>
</comment>
<gene>
    <name evidence="1" type="ORF">MENT_LOCUS32729</name>
</gene>
<sequence length="58" mass="7050">MEYDEVLPVFINFRFTCTCITYLSTSTNFGTELINIKFYPYLLKKNLFSHFIFYFKIN</sequence>
<dbReference type="Proteomes" id="UP000580250">
    <property type="component" value="Unassembled WGS sequence"/>
</dbReference>
<protein>
    <submittedName>
        <fullName evidence="1">Uncharacterized protein</fullName>
    </submittedName>
</protein>
<accession>A0A6V7W1Y3</accession>
<evidence type="ECO:0000313" key="1">
    <source>
        <dbReference type="EMBL" id="CAD2180638.1"/>
    </source>
</evidence>
<name>A0A6V7W1Y3_MELEN</name>
<dbReference type="EMBL" id="CAJEWN010000376">
    <property type="protein sequence ID" value="CAD2180638.1"/>
    <property type="molecule type" value="Genomic_DNA"/>
</dbReference>
<reference evidence="1 2" key="1">
    <citation type="submission" date="2020-08" db="EMBL/GenBank/DDBJ databases">
        <authorList>
            <person name="Koutsovoulos G."/>
            <person name="Danchin GJ E."/>
        </authorList>
    </citation>
    <scope>NUCLEOTIDE SEQUENCE [LARGE SCALE GENOMIC DNA]</scope>
</reference>
<organism evidence="1 2">
    <name type="scientific">Meloidogyne enterolobii</name>
    <name type="common">Root-knot nematode worm</name>
    <name type="synonym">Meloidogyne mayaguensis</name>
    <dbReference type="NCBI Taxonomy" id="390850"/>
    <lineage>
        <taxon>Eukaryota</taxon>
        <taxon>Metazoa</taxon>
        <taxon>Ecdysozoa</taxon>
        <taxon>Nematoda</taxon>
        <taxon>Chromadorea</taxon>
        <taxon>Rhabditida</taxon>
        <taxon>Tylenchina</taxon>
        <taxon>Tylenchomorpha</taxon>
        <taxon>Tylenchoidea</taxon>
        <taxon>Meloidogynidae</taxon>
        <taxon>Meloidogyninae</taxon>
        <taxon>Meloidogyne</taxon>
    </lineage>
</organism>
<dbReference type="AlphaFoldDB" id="A0A6V7W1Y3"/>
<evidence type="ECO:0000313" key="2">
    <source>
        <dbReference type="Proteomes" id="UP000580250"/>
    </source>
</evidence>
<proteinExistence type="predicted"/>